<dbReference type="Gene3D" id="3.30.457.10">
    <property type="entry name" value="Copper amine oxidase-like, N-terminal domain"/>
    <property type="match status" value="1"/>
</dbReference>
<feature type="signal peptide" evidence="1">
    <location>
        <begin position="1"/>
        <end position="28"/>
    </location>
</feature>
<sequence length="436" mass="47489">MRKLWRDRLHPAFAAVLAALMAASMMQALPKAAGAAGETAGEDGVYRIAALGDSLAAGYEYGMEKQANPVAYGFVERVWEQALFRGFKAEYANYGIIGLRTEGLEKLLARAERGEGSGPEDLLAEGQEAFVDPRISSLVGDGAAVRRNIESADLILIQVGGNDLAAYIQMLGSGQTDEADAWLEGMLDRILASLETSIRTIHRINPDALVVIGDQYSPVPKNIMDQQVPYYEKLQDAVKQTTGKLEELSARFAAEGRDVRVAYSASRFVGRELTYTKVLAAYLNKETDIHPNQNGYDAMGRAFAEAVWGDYREPSPREEGVPITIFVNGKELKPDNEKPLVRNNFTFLVLRDIAAALKADLAWDNKTKSATFTLSGRKVVLTPGSAVMMVNGEPRTIPAPPFTEGGRTYVPLGALSDALGFDVVYRNTLKTAFING</sequence>
<keyword evidence="5" id="KW-1185">Reference proteome</keyword>
<evidence type="ECO:0000259" key="2">
    <source>
        <dbReference type="Pfam" id="PF07833"/>
    </source>
</evidence>
<comment type="caution">
    <text evidence="4">The sequence shown here is derived from an EMBL/GenBank/DDBJ whole genome shotgun (WGS) entry which is preliminary data.</text>
</comment>
<evidence type="ECO:0000313" key="4">
    <source>
        <dbReference type="EMBL" id="CAG5081631.1"/>
    </source>
</evidence>
<gene>
    <name evidence="4" type="primary">txxe 1190</name>
    <name evidence="4" type="ORF">TXXE_05255</name>
</gene>
<dbReference type="PANTHER" id="PTHR30383:SF27">
    <property type="entry name" value="SPORE GERMINATION LIPASE LIPC"/>
    <property type="match status" value="1"/>
</dbReference>
<dbReference type="Pfam" id="PF07833">
    <property type="entry name" value="Cu_amine_oxidN1"/>
    <property type="match status" value="1"/>
</dbReference>
<dbReference type="InterPro" id="IPR051532">
    <property type="entry name" value="Ester_Hydrolysis_Enzymes"/>
</dbReference>
<dbReference type="InterPro" id="IPR036582">
    <property type="entry name" value="Mao_N_sf"/>
</dbReference>
<accession>A0ABN7RMZ0</accession>
<protein>
    <submittedName>
        <fullName evidence="4">Copper amine oxidase domain protein</fullName>
    </submittedName>
</protein>
<dbReference type="Gene3D" id="3.40.50.1110">
    <property type="entry name" value="SGNH hydrolase"/>
    <property type="match status" value="1"/>
</dbReference>
<dbReference type="Pfam" id="PF13472">
    <property type="entry name" value="Lipase_GDSL_2"/>
    <property type="match status" value="1"/>
</dbReference>
<evidence type="ECO:0000259" key="3">
    <source>
        <dbReference type="Pfam" id="PF13472"/>
    </source>
</evidence>
<reference evidence="4 5" key="1">
    <citation type="submission" date="2021-04" db="EMBL/GenBank/DDBJ databases">
        <authorList>
            <person name="Rakotoarivonina H."/>
        </authorList>
    </citation>
    <scope>NUCLEOTIDE SEQUENCE [LARGE SCALE GENOMIC DNA]</scope>
    <source>
        <strain evidence="4 5">XE</strain>
    </source>
</reference>
<feature type="domain" description="Copper amine oxidase-like N-terminal" evidence="2">
    <location>
        <begin position="326"/>
        <end position="433"/>
    </location>
</feature>
<dbReference type="SUPFAM" id="SSF55383">
    <property type="entry name" value="Copper amine oxidase, domain N"/>
    <property type="match status" value="1"/>
</dbReference>
<dbReference type="InterPro" id="IPR012854">
    <property type="entry name" value="Cu_amine_oxidase-like_N"/>
</dbReference>
<dbReference type="InterPro" id="IPR013830">
    <property type="entry name" value="SGNH_hydro"/>
</dbReference>
<dbReference type="SUPFAM" id="SSF52266">
    <property type="entry name" value="SGNH hydrolase"/>
    <property type="match status" value="1"/>
</dbReference>
<dbReference type="Proteomes" id="UP000681526">
    <property type="component" value="Unassembled WGS sequence"/>
</dbReference>
<proteinExistence type="predicted"/>
<evidence type="ECO:0000313" key="5">
    <source>
        <dbReference type="Proteomes" id="UP000681526"/>
    </source>
</evidence>
<dbReference type="InterPro" id="IPR036514">
    <property type="entry name" value="SGNH_hydro_sf"/>
</dbReference>
<evidence type="ECO:0000256" key="1">
    <source>
        <dbReference type="SAM" id="SignalP"/>
    </source>
</evidence>
<feature type="domain" description="SGNH hydrolase-type esterase" evidence="3">
    <location>
        <begin position="50"/>
        <end position="298"/>
    </location>
</feature>
<dbReference type="PANTHER" id="PTHR30383">
    <property type="entry name" value="THIOESTERASE 1/PROTEASE 1/LYSOPHOSPHOLIPASE L1"/>
    <property type="match status" value="1"/>
</dbReference>
<dbReference type="EMBL" id="CAJRAY010000024">
    <property type="protein sequence ID" value="CAG5081631.1"/>
    <property type="molecule type" value="Genomic_DNA"/>
</dbReference>
<name>A0ABN7RMZ0_THEXY</name>
<keyword evidence="1" id="KW-0732">Signal</keyword>
<dbReference type="RefSeq" id="WP_213483747.1">
    <property type="nucleotide sequence ID" value="NZ_CAJRAY010000024.1"/>
</dbReference>
<organism evidence="4 5">
    <name type="scientific">Thermobacillus xylanilyticus</name>
    <dbReference type="NCBI Taxonomy" id="76633"/>
    <lineage>
        <taxon>Bacteria</taxon>
        <taxon>Bacillati</taxon>
        <taxon>Bacillota</taxon>
        <taxon>Bacilli</taxon>
        <taxon>Bacillales</taxon>
        <taxon>Paenibacillaceae</taxon>
        <taxon>Thermobacillus</taxon>
    </lineage>
</organism>
<feature type="chain" id="PRO_5045830024" evidence="1">
    <location>
        <begin position="29"/>
        <end position="436"/>
    </location>
</feature>